<reference evidence="1 2" key="1">
    <citation type="submission" date="2016-10" db="EMBL/GenBank/DDBJ databases">
        <authorList>
            <person name="de Groot N.N."/>
        </authorList>
    </citation>
    <scope>NUCLEOTIDE SEQUENCE [LARGE SCALE GENOMIC DNA]</scope>
    <source>
        <strain evidence="1 2">DSM 12272</strain>
    </source>
</reference>
<sequence>MYMKINDGMIGYFIFGLNAIIDAGESISIAEASELIENNKLIKTLQEKYNKYWDWDVLEKYDDNIHVRLTDYIHYIESDSYRKFGIENNGFLIISSVATQIIVNGDRK</sequence>
<evidence type="ECO:0000313" key="1">
    <source>
        <dbReference type="EMBL" id="SDP35575.1"/>
    </source>
</evidence>
<accession>A0A1H0S1S8</accession>
<gene>
    <name evidence="1" type="ORF">SAMN04488529_104116</name>
</gene>
<dbReference type="Proteomes" id="UP000198597">
    <property type="component" value="Unassembled WGS sequence"/>
</dbReference>
<protein>
    <submittedName>
        <fullName evidence="1">Uncharacterized protein</fullName>
    </submittedName>
</protein>
<keyword evidence="2" id="KW-1185">Reference proteome</keyword>
<evidence type="ECO:0000313" key="2">
    <source>
        <dbReference type="Proteomes" id="UP000198597"/>
    </source>
</evidence>
<dbReference type="EMBL" id="FNJM01000004">
    <property type="protein sequence ID" value="SDP35575.1"/>
    <property type="molecule type" value="Genomic_DNA"/>
</dbReference>
<dbReference type="OrthoDB" id="9929267at2"/>
<name>A0A1H0S1S8_9CLOT</name>
<dbReference type="STRING" id="94869.SAMN04488529_104116"/>
<organism evidence="1 2">
    <name type="scientific">Clostridium gasigenes</name>
    <dbReference type="NCBI Taxonomy" id="94869"/>
    <lineage>
        <taxon>Bacteria</taxon>
        <taxon>Bacillati</taxon>
        <taxon>Bacillota</taxon>
        <taxon>Clostridia</taxon>
        <taxon>Eubacteriales</taxon>
        <taxon>Clostridiaceae</taxon>
        <taxon>Clostridium</taxon>
    </lineage>
</organism>
<dbReference type="AlphaFoldDB" id="A0A1H0S1S8"/>
<proteinExistence type="predicted"/>
<dbReference type="RefSeq" id="WP_089968591.1">
    <property type="nucleotide sequence ID" value="NZ_FNJM01000004.1"/>
</dbReference>